<feature type="compositionally biased region" description="Low complexity" evidence="1">
    <location>
        <begin position="52"/>
        <end position="64"/>
    </location>
</feature>
<dbReference type="AlphaFoldDB" id="A0A2T9IXS3"/>
<keyword evidence="3" id="KW-1185">Reference proteome</keyword>
<dbReference type="Proteomes" id="UP000244913">
    <property type="component" value="Unassembled WGS sequence"/>
</dbReference>
<proteinExistence type="predicted"/>
<feature type="non-terminal residue" evidence="2">
    <location>
        <position position="1"/>
    </location>
</feature>
<dbReference type="EMBL" id="QDKP01000064">
    <property type="protein sequence ID" value="PVM71900.1"/>
    <property type="molecule type" value="Genomic_DNA"/>
</dbReference>
<protein>
    <submittedName>
        <fullName evidence="2">Uncharacterized protein</fullName>
    </submittedName>
</protein>
<reference evidence="2 3" key="1">
    <citation type="submission" date="2018-04" db="EMBL/GenBank/DDBJ databases">
        <title>The genome sequence of Caulobacter sp. 736.</title>
        <authorList>
            <person name="Gao J."/>
            <person name="Sun J."/>
        </authorList>
    </citation>
    <scope>NUCLEOTIDE SEQUENCE [LARGE SCALE GENOMIC DNA]</scope>
    <source>
        <strain evidence="2 3">736</strain>
    </source>
</reference>
<evidence type="ECO:0000313" key="2">
    <source>
        <dbReference type="EMBL" id="PVM71900.1"/>
    </source>
</evidence>
<accession>A0A2T9IXS3</accession>
<evidence type="ECO:0000313" key="3">
    <source>
        <dbReference type="Proteomes" id="UP000244913"/>
    </source>
</evidence>
<gene>
    <name evidence="2" type="ORF">DDF65_22655</name>
</gene>
<organism evidence="2 3">
    <name type="scientific">Caulobacter radicis</name>
    <dbReference type="NCBI Taxonomy" id="2172650"/>
    <lineage>
        <taxon>Bacteria</taxon>
        <taxon>Pseudomonadati</taxon>
        <taxon>Pseudomonadota</taxon>
        <taxon>Alphaproteobacteria</taxon>
        <taxon>Caulobacterales</taxon>
        <taxon>Caulobacteraceae</taxon>
        <taxon>Caulobacter</taxon>
    </lineage>
</organism>
<comment type="caution">
    <text evidence="2">The sequence shown here is derived from an EMBL/GenBank/DDBJ whole genome shotgun (WGS) entry which is preliminary data.</text>
</comment>
<name>A0A2T9IXS3_9CAUL</name>
<sequence length="71" mass="6658">KGEAAVLALSVAADAGAAGPAAADRARIVAALNRAGLAADARALAVEGLLPTPAAPAKPAGAAPKPAPKKK</sequence>
<feature type="region of interest" description="Disordered" evidence="1">
    <location>
        <begin position="52"/>
        <end position="71"/>
    </location>
</feature>
<evidence type="ECO:0000256" key="1">
    <source>
        <dbReference type="SAM" id="MobiDB-lite"/>
    </source>
</evidence>